<keyword evidence="4" id="KW-0804">Transcription</keyword>
<dbReference type="CDD" id="cd01106">
    <property type="entry name" value="HTH_TipAL-Mta"/>
    <property type="match status" value="1"/>
</dbReference>
<dbReference type="SUPFAM" id="SSF46955">
    <property type="entry name" value="Putative DNA-binding domain"/>
    <property type="match status" value="1"/>
</dbReference>
<dbReference type="RefSeq" id="WP_118335829.1">
    <property type="nucleotide sequence ID" value="NZ_AP025568.1"/>
</dbReference>
<name>A0A415E126_9FIRM</name>
<protein>
    <submittedName>
        <fullName evidence="7">MerR family transcriptional regulator</fullName>
    </submittedName>
</protein>
<dbReference type="SMART" id="SM00422">
    <property type="entry name" value="HTH_MERR"/>
    <property type="match status" value="1"/>
</dbReference>
<evidence type="ECO:0000313" key="7">
    <source>
        <dbReference type="EMBL" id="RHJ87320.1"/>
    </source>
</evidence>
<sequence length="292" mass="34085">MLYYNYNILMTEGAAMKYKLDDYKVGEIAKFYGVSVDTVRFYDRKGVLKPEKKSDNNYRTYNKEEFISMDYIMRLRSLGISIENIKKMASNISLEESLEVVSETEREIEAQIRQLENQRRMIKGYKAKLKDCAERYGVVTMEQSPAFIIKDIKTTMKATMDAFEKLQLSTLPLLGILIDSERYDDMELYNCFIDRAQRQKICNYIVAASDYEGISKKPDFPAEEFEIIPPRRCVHIIGMDYTNIDYSSIKPIYDFIDTNHLKIIAPPFLRILALENRGDAGVEYTEMWIPVE</sequence>
<reference evidence="7 8" key="1">
    <citation type="submission" date="2018-08" db="EMBL/GenBank/DDBJ databases">
        <title>A genome reference for cultivated species of the human gut microbiota.</title>
        <authorList>
            <person name="Zou Y."/>
            <person name="Xue W."/>
            <person name="Luo G."/>
        </authorList>
    </citation>
    <scope>NUCLEOTIDE SEQUENCE [LARGE SCALE GENOMIC DNA]</scope>
    <source>
        <strain evidence="7 8">AM07-24</strain>
    </source>
</reference>
<dbReference type="AlphaFoldDB" id="A0A415E126"/>
<dbReference type="PROSITE" id="PS50937">
    <property type="entry name" value="HTH_MERR_2"/>
    <property type="match status" value="1"/>
</dbReference>
<keyword evidence="3" id="KW-0238">DNA-binding</keyword>
<gene>
    <name evidence="7" type="ORF">DW099_11515</name>
</gene>
<evidence type="ECO:0000313" key="8">
    <source>
        <dbReference type="Proteomes" id="UP000284841"/>
    </source>
</evidence>
<dbReference type="PANTHER" id="PTHR30204:SF69">
    <property type="entry name" value="MERR-FAMILY TRANSCRIPTIONAL REGULATOR"/>
    <property type="match status" value="1"/>
</dbReference>
<dbReference type="PRINTS" id="PR00040">
    <property type="entry name" value="HTHMERR"/>
</dbReference>
<feature type="domain" description="HTH merR-type" evidence="6">
    <location>
        <begin position="22"/>
        <end position="91"/>
    </location>
</feature>
<keyword evidence="2" id="KW-0805">Transcription regulation</keyword>
<feature type="coiled-coil region" evidence="5">
    <location>
        <begin position="94"/>
        <end position="135"/>
    </location>
</feature>
<organism evidence="7 8">
    <name type="scientific">Emergencia timonensis</name>
    <dbReference type="NCBI Taxonomy" id="1776384"/>
    <lineage>
        <taxon>Bacteria</taxon>
        <taxon>Bacillati</taxon>
        <taxon>Bacillota</taxon>
        <taxon>Clostridia</taxon>
        <taxon>Peptostreptococcales</taxon>
        <taxon>Anaerovoracaceae</taxon>
        <taxon>Emergencia</taxon>
    </lineage>
</organism>
<dbReference type="InterPro" id="IPR000551">
    <property type="entry name" value="MerR-type_HTH_dom"/>
</dbReference>
<evidence type="ECO:0000259" key="6">
    <source>
        <dbReference type="PROSITE" id="PS50937"/>
    </source>
</evidence>
<dbReference type="GO" id="GO:0003700">
    <property type="term" value="F:DNA-binding transcription factor activity"/>
    <property type="evidence" value="ECO:0007669"/>
    <property type="project" value="InterPro"/>
</dbReference>
<evidence type="ECO:0000256" key="3">
    <source>
        <dbReference type="ARBA" id="ARBA00023125"/>
    </source>
</evidence>
<keyword evidence="5" id="KW-0175">Coiled coil</keyword>
<dbReference type="EMBL" id="QRMS01000003">
    <property type="protein sequence ID" value="RHJ87320.1"/>
    <property type="molecule type" value="Genomic_DNA"/>
</dbReference>
<dbReference type="InterPro" id="IPR047057">
    <property type="entry name" value="MerR_fam"/>
</dbReference>
<proteinExistence type="predicted"/>
<dbReference type="PANTHER" id="PTHR30204">
    <property type="entry name" value="REDOX-CYCLING DRUG-SENSING TRANSCRIPTIONAL ACTIVATOR SOXR"/>
    <property type="match status" value="1"/>
</dbReference>
<dbReference type="GO" id="GO:0003677">
    <property type="term" value="F:DNA binding"/>
    <property type="evidence" value="ECO:0007669"/>
    <property type="project" value="UniProtKB-KW"/>
</dbReference>
<dbReference type="Gene3D" id="1.10.1660.10">
    <property type="match status" value="1"/>
</dbReference>
<comment type="caution">
    <text evidence="7">The sequence shown here is derived from an EMBL/GenBank/DDBJ whole genome shotgun (WGS) entry which is preliminary data.</text>
</comment>
<dbReference type="Pfam" id="PF13411">
    <property type="entry name" value="MerR_1"/>
    <property type="match status" value="1"/>
</dbReference>
<keyword evidence="1" id="KW-0678">Repressor</keyword>
<dbReference type="STRING" id="1776384.GCA_900086585_00793"/>
<keyword evidence="8" id="KW-1185">Reference proteome</keyword>
<evidence type="ECO:0000256" key="5">
    <source>
        <dbReference type="SAM" id="Coils"/>
    </source>
</evidence>
<evidence type="ECO:0000256" key="2">
    <source>
        <dbReference type="ARBA" id="ARBA00023015"/>
    </source>
</evidence>
<dbReference type="Proteomes" id="UP000284841">
    <property type="component" value="Unassembled WGS sequence"/>
</dbReference>
<dbReference type="OrthoDB" id="9811174at2"/>
<evidence type="ECO:0000256" key="4">
    <source>
        <dbReference type="ARBA" id="ARBA00023163"/>
    </source>
</evidence>
<dbReference type="InterPro" id="IPR009061">
    <property type="entry name" value="DNA-bd_dom_put_sf"/>
</dbReference>
<evidence type="ECO:0000256" key="1">
    <source>
        <dbReference type="ARBA" id="ARBA00022491"/>
    </source>
</evidence>
<accession>A0A415E126</accession>